<dbReference type="KEGG" id="mmar:MODMU_4788"/>
<organism evidence="3 4">
    <name type="scientific">Modestobacter italicus (strain DSM 44449 / CECT 9708 / BC 501)</name>
    <dbReference type="NCBI Taxonomy" id="2732864"/>
    <lineage>
        <taxon>Bacteria</taxon>
        <taxon>Bacillati</taxon>
        <taxon>Actinomycetota</taxon>
        <taxon>Actinomycetes</taxon>
        <taxon>Geodermatophilales</taxon>
        <taxon>Geodermatophilaceae</taxon>
        <taxon>Modestobacter</taxon>
    </lineage>
</organism>
<evidence type="ECO:0000313" key="3">
    <source>
        <dbReference type="EMBL" id="CCH90169.1"/>
    </source>
</evidence>
<protein>
    <recommendedName>
        <fullName evidence="5">DUF805 domain-containing protein</fullName>
    </recommendedName>
</protein>
<evidence type="ECO:0000256" key="2">
    <source>
        <dbReference type="SAM" id="Phobius"/>
    </source>
</evidence>
<feature type="region of interest" description="Disordered" evidence="1">
    <location>
        <begin position="106"/>
        <end position="131"/>
    </location>
</feature>
<evidence type="ECO:0008006" key="5">
    <source>
        <dbReference type="Google" id="ProtNLM"/>
    </source>
</evidence>
<dbReference type="Pfam" id="PF05656">
    <property type="entry name" value="DUF805"/>
    <property type="match status" value="1"/>
</dbReference>
<keyword evidence="4" id="KW-1185">Reference proteome</keyword>
<sequence>MSIGQWYVSRGRITRRTFWLTYVLPILGASIVAAVIDALIGSDYGAGYGIVGALVALATIVPSISSTVTRLHDRDHSAWWLLFGLIPLVGGILLLIQTGFLPGTEGPNSYGPPPAPVGGPLADPGYPQSYS</sequence>
<feature type="transmembrane region" description="Helical" evidence="2">
    <location>
        <begin position="20"/>
        <end position="40"/>
    </location>
</feature>
<reference evidence="3 4" key="1">
    <citation type="journal article" date="2012" name="J. Bacteriol.">
        <title>Genome Sequence of Radiation-Resistant Modestobacter marinus Strain BC501, a Representative Actinobacterium That Thrives on Calcareous Stone Surfaces.</title>
        <authorList>
            <person name="Normand P."/>
            <person name="Gury J."/>
            <person name="Pujic P."/>
            <person name="Chouaia B."/>
            <person name="Crotti E."/>
            <person name="Brusetti L."/>
            <person name="Daffonchio D."/>
            <person name="Vacherie B."/>
            <person name="Barbe V."/>
            <person name="Medigue C."/>
            <person name="Calteau A."/>
            <person name="Ghodhbane-Gtari F."/>
            <person name="Essoussi I."/>
            <person name="Nouioui I."/>
            <person name="Abbassi-Ghozzi I."/>
            <person name="Gtari M."/>
        </authorList>
    </citation>
    <scope>NUCLEOTIDE SEQUENCE [LARGE SCALE GENOMIC DNA]</scope>
    <source>
        <strain evidence="4">BC 501</strain>
    </source>
</reference>
<dbReference type="EMBL" id="FO203431">
    <property type="protein sequence ID" value="CCH90169.1"/>
    <property type="molecule type" value="Genomic_DNA"/>
</dbReference>
<dbReference type="GO" id="GO:0005886">
    <property type="term" value="C:plasma membrane"/>
    <property type="evidence" value="ECO:0007669"/>
    <property type="project" value="TreeGrafter"/>
</dbReference>
<dbReference type="HOGENOM" id="CLU_093674_5_1_11"/>
<dbReference type="InterPro" id="IPR008523">
    <property type="entry name" value="DUF805"/>
</dbReference>
<feature type="transmembrane region" description="Helical" evidence="2">
    <location>
        <begin position="78"/>
        <end position="100"/>
    </location>
</feature>
<name>I4F3F6_MODI5</name>
<gene>
    <name evidence="3" type="ordered locus">MODMU_4788</name>
</gene>
<keyword evidence="2" id="KW-1133">Transmembrane helix</keyword>
<dbReference type="PANTHER" id="PTHR34980">
    <property type="entry name" value="INNER MEMBRANE PROTEIN-RELATED-RELATED"/>
    <property type="match status" value="1"/>
</dbReference>
<dbReference type="AlphaFoldDB" id="I4F3F6"/>
<evidence type="ECO:0000313" key="4">
    <source>
        <dbReference type="Proteomes" id="UP000006461"/>
    </source>
</evidence>
<dbReference type="OrthoDB" id="9812349at2"/>
<feature type="transmembrane region" description="Helical" evidence="2">
    <location>
        <begin position="46"/>
        <end position="66"/>
    </location>
</feature>
<keyword evidence="2" id="KW-0472">Membrane</keyword>
<accession>I4F3F6</accession>
<evidence type="ECO:0000256" key="1">
    <source>
        <dbReference type="SAM" id="MobiDB-lite"/>
    </source>
</evidence>
<dbReference type="Proteomes" id="UP000006461">
    <property type="component" value="Chromosome"/>
</dbReference>
<keyword evidence="2" id="KW-0812">Transmembrane</keyword>
<proteinExistence type="predicted"/>
<dbReference type="eggNOG" id="COG3152">
    <property type="taxonomic scope" value="Bacteria"/>
</dbReference>